<feature type="transmembrane region" description="Helical" evidence="1">
    <location>
        <begin position="183"/>
        <end position="200"/>
    </location>
</feature>
<dbReference type="OrthoDB" id="116415at2"/>
<evidence type="ECO:0008006" key="4">
    <source>
        <dbReference type="Google" id="ProtNLM"/>
    </source>
</evidence>
<gene>
    <name evidence="2" type="ORF">AO703_07690</name>
</gene>
<sequence length="257" mass="29346">MPRLSDYPALIFVVCLLLFWLAGLIARMLYRRYRDKEPDGDNYSLLLGAVLSILGLIIGFTFSMAVSRYDMRKNYEEEEANAIGTEWLRMDLLPGEESVLAKRLLRSYLDQRILYYQAGHLDDVDKINRDTNELQDKLWKIVSTEARAHQTPVMQIVIVGMNDVFNTAGYTQAAWWNRIPRSAWALLFILAMFCIVMIGFRNNALKKATFPWLLPIVFSVAFALIADIDSPRGGIIRIQPQNLLSLAESLPPEKPSS</sequence>
<dbReference type="Proteomes" id="UP000069162">
    <property type="component" value="Chromosome"/>
</dbReference>
<feature type="transmembrane region" description="Helical" evidence="1">
    <location>
        <begin position="7"/>
        <end position="30"/>
    </location>
</feature>
<reference evidence="3" key="1">
    <citation type="submission" date="2015-10" db="EMBL/GenBank/DDBJ databases">
        <title>Complete Genome Sequencing of Klebsiella sp. strain G5.</title>
        <authorList>
            <person name="Chan K.-G."/>
            <person name="Chen J.-W."/>
        </authorList>
    </citation>
    <scope>NUCLEOTIDE SEQUENCE [LARGE SCALE GENOMIC DNA]</scope>
    <source>
        <strain evidence="3">G5</strain>
    </source>
</reference>
<dbReference type="EMBL" id="CP012871">
    <property type="protein sequence ID" value="ALR76183.1"/>
    <property type="molecule type" value="Genomic_DNA"/>
</dbReference>
<dbReference type="AlphaFoldDB" id="A0A806X998"/>
<evidence type="ECO:0000313" key="3">
    <source>
        <dbReference type="Proteomes" id="UP000069162"/>
    </source>
</evidence>
<dbReference type="OMA" id="GYTQAAW"/>
<keyword evidence="1" id="KW-0472">Membrane</keyword>
<keyword evidence="1" id="KW-1133">Transmembrane helix</keyword>
<dbReference type="InterPro" id="IPR025333">
    <property type="entry name" value="DUF4239"/>
</dbReference>
<dbReference type="KEGG" id="kle:AO703_07690"/>
<dbReference type="Pfam" id="PF14023">
    <property type="entry name" value="Bestrophin-like"/>
    <property type="match status" value="1"/>
</dbReference>
<dbReference type="RefSeq" id="WP_013366884.1">
    <property type="nucleotide sequence ID" value="NZ_CP012871.1"/>
</dbReference>
<keyword evidence="1" id="KW-0812">Transmembrane</keyword>
<organism evidence="2 3">
    <name type="scientific">[Enterobacter] lignolyticus</name>
    <dbReference type="NCBI Taxonomy" id="1334193"/>
    <lineage>
        <taxon>Bacteria</taxon>
        <taxon>Pseudomonadati</taxon>
        <taxon>Pseudomonadota</taxon>
        <taxon>Gammaproteobacteria</taxon>
        <taxon>Enterobacterales</taxon>
        <taxon>Enterobacteriaceae</taxon>
        <taxon>Pluralibacter</taxon>
    </lineage>
</organism>
<feature type="transmembrane region" description="Helical" evidence="1">
    <location>
        <begin position="212"/>
        <end position="228"/>
    </location>
</feature>
<accession>A0A806X998</accession>
<proteinExistence type="predicted"/>
<evidence type="ECO:0000313" key="2">
    <source>
        <dbReference type="EMBL" id="ALR76183.1"/>
    </source>
</evidence>
<protein>
    <recommendedName>
        <fullName evidence="4">DUF4239 domain-containing protein</fullName>
    </recommendedName>
</protein>
<evidence type="ECO:0000256" key="1">
    <source>
        <dbReference type="SAM" id="Phobius"/>
    </source>
</evidence>
<feature type="transmembrane region" description="Helical" evidence="1">
    <location>
        <begin position="42"/>
        <end position="66"/>
    </location>
</feature>
<name>A0A806X998_9ENTR</name>